<dbReference type="Gene3D" id="3.40.47.10">
    <property type="match status" value="1"/>
</dbReference>
<dbReference type="NCBIfam" id="NF005589">
    <property type="entry name" value="PRK07314.1"/>
    <property type="match status" value="1"/>
</dbReference>
<dbReference type="CDD" id="cd00834">
    <property type="entry name" value="KAS_I_II"/>
    <property type="match status" value="1"/>
</dbReference>
<accession>A0ABY5JXJ6</accession>
<dbReference type="InterPro" id="IPR014031">
    <property type="entry name" value="Ketoacyl_synth_C"/>
</dbReference>
<dbReference type="InterPro" id="IPR000794">
    <property type="entry name" value="Beta-ketoacyl_synthase"/>
</dbReference>
<feature type="domain" description="Ketosynthase family 3 (KS3)" evidence="4">
    <location>
        <begin position="3"/>
        <end position="418"/>
    </location>
</feature>
<dbReference type="RefSeq" id="WP_256708796.1">
    <property type="nucleotide sequence ID" value="NZ_CP101914.1"/>
</dbReference>
<comment type="similarity">
    <text evidence="1 3">Belongs to the thiolase-like superfamily. Beta-ketoacyl-ACP synthases family.</text>
</comment>
<dbReference type="EMBL" id="CP101914">
    <property type="protein sequence ID" value="UUI03761.1"/>
    <property type="molecule type" value="Genomic_DNA"/>
</dbReference>
<sequence length="422" mass="44884">MKQIEIAVTGMGAVSPFGMGVTTFWDNLIANRSAVREITDENISKWTRVGARVPDFEASDFLSKKVIRNTDYFTQLALITADEALQDAGLLKKDGESFIDDVDRNRFGTAIGTAFGGIQSLEQASEKLATGKAKRVGPRMISKSIPNAAASTISIQYGFRGPSNTYVTACAASANAIGESAYWFFRDDVDYILAGGVDSLWSNVFLSGLGDAGALAMKGPEDFSTWSRPFDAARTGMVMGEGAGLFVLEPLERAKARGAHIYATLKGYGASNDAYHDTSPDPEGTSAALAIERALRSAQLNPEDIDYINAHATSTSAGDIAETKALKMIFGEKLDHKPVSSIKGSVGHLLGAAGAIESIASIKAMETGILPATLHSENRDEEAPLDIVPNVSRKQQIKTAMSNSFGFGGQNGIVIWQAPQGE</sequence>
<keyword evidence="6" id="KW-1185">Reference proteome</keyword>
<dbReference type="PANTHER" id="PTHR11712">
    <property type="entry name" value="POLYKETIDE SYNTHASE-RELATED"/>
    <property type="match status" value="1"/>
</dbReference>
<reference evidence="5" key="1">
    <citation type="submission" date="2022-07" db="EMBL/GenBank/DDBJ databases">
        <title>FELIX.</title>
        <authorList>
            <person name="Wan K.H."/>
            <person name="Park S."/>
            <person name="Lawrence Q."/>
            <person name="Eichenberger J.P."/>
            <person name="Booth B.W."/>
            <person name="Piaggio A.J."/>
            <person name="Chandler J.C."/>
            <person name="Franklin A.B."/>
            <person name="Celniker S.E."/>
        </authorList>
    </citation>
    <scope>NUCLEOTIDE SEQUENCE</scope>
    <source>
        <strain evidence="5">QA-1986 374</strain>
    </source>
</reference>
<organism evidence="5 6">
    <name type="scientific">Oceanobacillus jeddahense</name>
    <dbReference type="NCBI Taxonomy" id="1462527"/>
    <lineage>
        <taxon>Bacteria</taxon>
        <taxon>Bacillati</taxon>
        <taxon>Bacillota</taxon>
        <taxon>Bacilli</taxon>
        <taxon>Bacillales</taxon>
        <taxon>Bacillaceae</taxon>
        <taxon>Oceanobacillus</taxon>
    </lineage>
</organism>
<proteinExistence type="inferred from homology"/>
<dbReference type="SMART" id="SM00825">
    <property type="entry name" value="PKS_KS"/>
    <property type="match status" value="1"/>
</dbReference>
<dbReference type="PANTHER" id="PTHR11712:SF336">
    <property type="entry name" value="3-OXOACYL-[ACYL-CARRIER-PROTEIN] SYNTHASE, MITOCHONDRIAL"/>
    <property type="match status" value="1"/>
</dbReference>
<name>A0ABY5JXJ6_9BACI</name>
<dbReference type="Pfam" id="PF00109">
    <property type="entry name" value="ketoacyl-synt"/>
    <property type="match status" value="1"/>
</dbReference>
<dbReference type="Proteomes" id="UP001059773">
    <property type="component" value="Chromosome"/>
</dbReference>
<keyword evidence="2 3" id="KW-0808">Transferase</keyword>
<dbReference type="SUPFAM" id="SSF53901">
    <property type="entry name" value="Thiolase-like"/>
    <property type="match status" value="2"/>
</dbReference>
<evidence type="ECO:0000256" key="3">
    <source>
        <dbReference type="RuleBase" id="RU003694"/>
    </source>
</evidence>
<evidence type="ECO:0000313" key="6">
    <source>
        <dbReference type="Proteomes" id="UP001059773"/>
    </source>
</evidence>
<gene>
    <name evidence="5" type="ORF">NP439_03430</name>
</gene>
<evidence type="ECO:0000313" key="5">
    <source>
        <dbReference type="EMBL" id="UUI03761.1"/>
    </source>
</evidence>
<evidence type="ECO:0000256" key="2">
    <source>
        <dbReference type="ARBA" id="ARBA00022679"/>
    </source>
</evidence>
<dbReference type="InterPro" id="IPR020841">
    <property type="entry name" value="PKS_Beta-ketoAc_synthase_dom"/>
</dbReference>
<dbReference type="InterPro" id="IPR014030">
    <property type="entry name" value="Ketoacyl_synth_N"/>
</dbReference>
<dbReference type="PROSITE" id="PS52004">
    <property type="entry name" value="KS3_2"/>
    <property type="match status" value="1"/>
</dbReference>
<evidence type="ECO:0000256" key="1">
    <source>
        <dbReference type="ARBA" id="ARBA00008467"/>
    </source>
</evidence>
<evidence type="ECO:0000259" key="4">
    <source>
        <dbReference type="PROSITE" id="PS52004"/>
    </source>
</evidence>
<dbReference type="InterPro" id="IPR016039">
    <property type="entry name" value="Thiolase-like"/>
</dbReference>
<protein>
    <submittedName>
        <fullName evidence="5">Beta-ketoacyl-[acyl-carrier-protein] synthase family protein</fullName>
    </submittedName>
</protein>
<dbReference type="Pfam" id="PF02801">
    <property type="entry name" value="Ketoacyl-synt_C"/>
    <property type="match status" value="1"/>
</dbReference>